<protein>
    <submittedName>
        <fullName evidence="1">Uncharacterized protein</fullName>
    </submittedName>
</protein>
<sequence length="73" mass="8128">MRLTASVDAFEPARSFHVQEHAIFSQLWHSHCILASVLDDLGELLLTSTCDVLEDGALVLVSMFQFLRGALVR</sequence>
<evidence type="ECO:0000313" key="2">
    <source>
        <dbReference type="Proteomes" id="UP000254621"/>
    </source>
</evidence>
<proteinExistence type="predicted"/>
<evidence type="ECO:0000313" key="1">
    <source>
        <dbReference type="EMBL" id="SUP52849.1"/>
    </source>
</evidence>
<name>A0A380NXY2_WEIVI</name>
<organism evidence="1 2">
    <name type="scientific">Weissella viridescens</name>
    <name type="common">Lactobacillus viridescens</name>
    <dbReference type="NCBI Taxonomy" id="1629"/>
    <lineage>
        <taxon>Bacteria</taxon>
        <taxon>Bacillati</taxon>
        <taxon>Bacillota</taxon>
        <taxon>Bacilli</taxon>
        <taxon>Lactobacillales</taxon>
        <taxon>Lactobacillaceae</taxon>
        <taxon>Weissella</taxon>
    </lineage>
</organism>
<accession>A0A380NXY2</accession>
<gene>
    <name evidence="1" type="ORF">NCTC13645_00752</name>
</gene>
<reference evidence="1 2" key="1">
    <citation type="submission" date="2018-06" db="EMBL/GenBank/DDBJ databases">
        <authorList>
            <consortium name="Pathogen Informatics"/>
            <person name="Doyle S."/>
        </authorList>
    </citation>
    <scope>NUCLEOTIDE SEQUENCE [LARGE SCALE GENOMIC DNA]</scope>
    <source>
        <strain evidence="1 2">NCTC13645</strain>
    </source>
</reference>
<dbReference type="EMBL" id="UHIV01000001">
    <property type="protein sequence ID" value="SUP52849.1"/>
    <property type="molecule type" value="Genomic_DNA"/>
</dbReference>
<dbReference type="AlphaFoldDB" id="A0A380NXY2"/>
<dbReference type="Proteomes" id="UP000254621">
    <property type="component" value="Unassembled WGS sequence"/>
</dbReference>